<evidence type="ECO:0000256" key="1">
    <source>
        <dbReference type="SAM" id="MobiDB-lite"/>
    </source>
</evidence>
<keyword evidence="2" id="KW-0732">Signal</keyword>
<feature type="signal peptide" evidence="2">
    <location>
        <begin position="1"/>
        <end position="24"/>
    </location>
</feature>
<feature type="chain" id="PRO_5037871655" evidence="2">
    <location>
        <begin position="25"/>
        <end position="231"/>
    </location>
</feature>
<feature type="region of interest" description="Disordered" evidence="1">
    <location>
        <begin position="29"/>
        <end position="58"/>
    </location>
</feature>
<dbReference type="AlphaFoldDB" id="A0A914HS19"/>
<protein>
    <submittedName>
        <fullName evidence="4">Uncharacterized protein</fullName>
    </submittedName>
</protein>
<reference evidence="4" key="1">
    <citation type="submission" date="2022-11" db="UniProtKB">
        <authorList>
            <consortium name="WormBaseParasite"/>
        </authorList>
    </citation>
    <scope>IDENTIFICATION</scope>
</reference>
<feature type="compositionally biased region" description="Low complexity" evidence="1">
    <location>
        <begin position="29"/>
        <end position="42"/>
    </location>
</feature>
<organism evidence="3 4">
    <name type="scientific">Globodera rostochiensis</name>
    <name type="common">Golden nematode worm</name>
    <name type="synonym">Heterodera rostochiensis</name>
    <dbReference type="NCBI Taxonomy" id="31243"/>
    <lineage>
        <taxon>Eukaryota</taxon>
        <taxon>Metazoa</taxon>
        <taxon>Ecdysozoa</taxon>
        <taxon>Nematoda</taxon>
        <taxon>Chromadorea</taxon>
        <taxon>Rhabditida</taxon>
        <taxon>Tylenchina</taxon>
        <taxon>Tylenchomorpha</taxon>
        <taxon>Tylenchoidea</taxon>
        <taxon>Heteroderidae</taxon>
        <taxon>Heteroderinae</taxon>
        <taxon>Globodera</taxon>
    </lineage>
</organism>
<accession>A0A914HS19</accession>
<name>A0A914HS19_GLORO</name>
<keyword evidence="3" id="KW-1185">Reference proteome</keyword>
<sequence length="231" mass="26024">MKYNKISPFLFTLCLILAVYLVSAMEDVSSPSKSATSSPIAIKNDKRNSPSRKAGQGAKVKKTIKEIVKAVTEGQFLESLKFTNSFFELFAEKLLSDGKFASLVQGACTEGQTEMERLMNAHERAINLYKLILDEMLAVWTQKSENDNETKKKIEKINEDKVVKHWVILTNWTALKERLLHKKEVTVGSPPIGGKVPRKHQTLCTFNNDPNRRFSPPKSPRANPLAVYGEK</sequence>
<proteinExistence type="predicted"/>
<evidence type="ECO:0000256" key="2">
    <source>
        <dbReference type="SAM" id="SignalP"/>
    </source>
</evidence>
<evidence type="ECO:0000313" key="4">
    <source>
        <dbReference type="WBParaSite" id="Gr19_v10_g4135.t1"/>
    </source>
</evidence>
<feature type="region of interest" description="Disordered" evidence="1">
    <location>
        <begin position="207"/>
        <end position="231"/>
    </location>
</feature>
<evidence type="ECO:0000313" key="3">
    <source>
        <dbReference type="Proteomes" id="UP000887572"/>
    </source>
</evidence>
<dbReference type="WBParaSite" id="Gr19_v10_g4135.t1">
    <property type="protein sequence ID" value="Gr19_v10_g4135.t1"/>
    <property type="gene ID" value="Gr19_v10_g4135"/>
</dbReference>
<dbReference type="Proteomes" id="UP000887572">
    <property type="component" value="Unplaced"/>
</dbReference>